<feature type="domain" description="RagB/SusD" evidence="6">
    <location>
        <begin position="378"/>
        <end position="470"/>
    </location>
</feature>
<dbReference type="Proteomes" id="UP000190166">
    <property type="component" value="Unassembled WGS sequence"/>
</dbReference>
<evidence type="ECO:0000256" key="3">
    <source>
        <dbReference type="ARBA" id="ARBA00022729"/>
    </source>
</evidence>
<keyword evidence="3" id="KW-0732">Signal</keyword>
<evidence type="ECO:0000256" key="2">
    <source>
        <dbReference type="ARBA" id="ARBA00006275"/>
    </source>
</evidence>
<dbReference type="CDD" id="cd08977">
    <property type="entry name" value="SusD"/>
    <property type="match status" value="1"/>
</dbReference>
<evidence type="ECO:0000256" key="4">
    <source>
        <dbReference type="ARBA" id="ARBA00023136"/>
    </source>
</evidence>
<name>A0A1T5NK92_9BACT</name>
<dbReference type="SUPFAM" id="SSF48452">
    <property type="entry name" value="TPR-like"/>
    <property type="match status" value="1"/>
</dbReference>
<organism evidence="8 9">
    <name type="scientific">Chitinophaga ginsengisegetis</name>
    <dbReference type="NCBI Taxonomy" id="393003"/>
    <lineage>
        <taxon>Bacteria</taxon>
        <taxon>Pseudomonadati</taxon>
        <taxon>Bacteroidota</taxon>
        <taxon>Chitinophagia</taxon>
        <taxon>Chitinophagales</taxon>
        <taxon>Chitinophagaceae</taxon>
        <taxon>Chitinophaga</taxon>
    </lineage>
</organism>
<comment type="subcellular location">
    <subcellularLocation>
        <location evidence="1">Cell outer membrane</location>
    </subcellularLocation>
</comment>
<dbReference type="RefSeq" id="WP_079469222.1">
    <property type="nucleotide sequence ID" value="NZ_FUZZ01000001.1"/>
</dbReference>
<dbReference type="GO" id="GO:0009279">
    <property type="term" value="C:cell outer membrane"/>
    <property type="evidence" value="ECO:0007669"/>
    <property type="project" value="UniProtKB-SubCell"/>
</dbReference>
<keyword evidence="9" id="KW-1185">Reference proteome</keyword>
<dbReference type="Gene3D" id="1.25.40.390">
    <property type="match status" value="1"/>
</dbReference>
<sequence>MKNYAIIFFISLLATACDKKIDEISPLIKIDKDGELSSVAGIVEATVGNYSLLRDNSTPSYDEPLVNLSESRGNNVTLRIFGPAEKTTDGFFYQNSNSPTLGFSNDFYRGSYQLIVSINTTLEGIADFEKANLASSSEADRNNVLYAKGENHFLRALAYFNLIRLYGKPYYQNAANSSGVALKKTSDTKEIPAPSTVKEVYDYITEELKIAAQLMKTPVVKTNSFASKEAAWALLSRVYLYMGGSMINPDATYNQAAVTYADSALTQNNGKLALLQGNDYKNLFADDQDGSIGRAKFASNKEIIFAFDNMTGNTRIGILYNYDPLYGMGGIFMPSSDLKQLLVAQDIRSSFFRVNAATGLTETTKLLVLLNQLITRAPNIFLRTGELYLNRAEAYAKMKNYTMARADLSTIHTRAGLPESDITSIADQDLLAAILKERRMELAFEGHAGYDYFRNGLPMIRKAADNNGKALIIQPDDPKVVLTIPNF</sequence>
<dbReference type="Pfam" id="PF07980">
    <property type="entry name" value="SusD_RagB"/>
    <property type="match status" value="1"/>
</dbReference>
<reference evidence="8 9" key="1">
    <citation type="submission" date="2017-02" db="EMBL/GenBank/DDBJ databases">
        <authorList>
            <person name="Peterson S.W."/>
        </authorList>
    </citation>
    <scope>NUCLEOTIDE SEQUENCE [LARGE SCALE GENOMIC DNA]</scope>
    <source>
        <strain evidence="8 9">DSM 18108</strain>
    </source>
</reference>
<evidence type="ECO:0000259" key="7">
    <source>
        <dbReference type="Pfam" id="PF14322"/>
    </source>
</evidence>
<evidence type="ECO:0000313" key="9">
    <source>
        <dbReference type="Proteomes" id="UP000190166"/>
    </source>
</evidence>
<evidence type="ECO:0000259" key="6">
    <source>
        <dbReference type="Pfam" id="PF07980"/>
    </source>
</evidence>
<evidence type="ECO:0000256" key="5">
    <source>
        <dbReference type="ARBA" id="ARBA00023237"/>
    </source>
</evidence>
<keyword evidence="5" id="KW-0998">Cell outer membrane</keyword>
<dbReference type="InterPro" id="IPR012944">
    <property type="entry name" value="SusD_RagB_dom"/>
</dbReference>
<dbReference type="AlphaFoldDB" id="A0A1T5NK92"/>
<dbReference type="Pfam" id="PF14322">
    <property type="entry name" value="SusD-like_3"/>
    <property type="match status" value="1"/>
</dbReference>
<dbReference type="PROSITE" id="PS51257">
    <property type="entry name" value="PROKAR_LIPOPROTEIN"/>
    <property type="match status" value="1"/>
</dbReference>
<evidence type="ECO:0000313" key="8">
    <source>
        <dbReference type="EMBL" id="SKD00924.1"/>
    </source>
</evidence>
<dbReference type="InterPro" id="IPR011990">
    <property type="entry name" value="TPR-like_helical_dom_sf"/>
</dbReference>
<keyword evidence="4" id="KW-0472">Membrane</keyword>
<protein>
    <submittedName>
        <fullName evidence="8">SusD family protein</fullName>
    </submittedName>
</protein>
<evidence type="ECO:0000256" key="1">
    <source>
        <dbReference type="ARBA" id="ARBA00004442"/>
    </source>
</evidence>
<dbReference type="InterPro" id="IPR033985">
    <property type="entry name" value="SusD-like_N"/>
</dbReference>
<accession>A0A1T5NK92</accession>
<proteinExistence type="inferred from homology"/>
<dbReference type="STRING" id="393003.SAMN05660461_2002"/>
<feature type="domain" description="SusD-like N-terminal" evidence="7">
    <location>
        <begin position="102"/>
        <end position="240"/>
    </location>
</feature>
<dbReference type="EMBL" id="FUZZ01000001">
    <property type="protein sequence ID" value="SKD00924.1"/>
    <property type="molecule type" value="Genomic_DNA"/>
</dbReference>
<comment type="similarity">
    <text evidence="2">Belongs to the SusD family.</text>
</comment>
<gene>
    <name evidence="8" type="ORF">SAMN05660461_2002</name>
</gene>